<dbReference type="GO" id="GO:0016787">
    <property type="term" value="F:hydrolase activity"/>
    <property type="evidence" value="ECO:0007669"/>
    <property type="project" value="UniProtKB-KW"/>
</dbReference>
<dbReference type="Gene3D" id="3.40.1190.20">
    <property type="match status" value="1"/>
</dbReference>
<accession>A0AA36N1Y1</accession>
<dbReference type="GO" id="GO:0016301">
    <property type="term" value="F:kinase activity"/>
    <property type="evidence" value="ECO:0007669"/>
    <property type="project" value="UniProtKB-KW"/>
</dbReference>
<evidence type="ECO:0000256" key="1">
    <source>
        <dbReference type="ARBA" id="ARBA00022679"/>
    </source>
</evidence>
<dbReference type="CDD" id="cd00268">
    <property type="entry name" value="DEADc"/>
    <property type="match status" value="1"/>
</dbReference>
<comment type="caution">
    <text evidence="11">The sequence shown here is derived from an EMBL/GenBank/DDBJ whole genome shotgun (WGS) entry which is preliminary data.</text>
</comment>
<dbReference type="PROSITE" id="PS51194">
    <property type="entry name" value="HELICASE_CTER"/>
    <property type="match status" value="1"/>
</dbReference>
<keyword evidence="12" id="KW-1185">Reference proteome</keyword>
<dbReference type="CDD" id="cd22997">
    <property type="entry name" value="GT_LH"/>
    <property type="match status" value="1"/>
</dbReference>
<sequence>MTTAAPSTSTGACVVLSGAAGRSFITAAGAALGLEHVPLEAMKTATRPVHLHLGGVYSFSSHLKRQLLPALTELRAAKSGGGRATVSLDINGHEADQVDGVRELLPVLDLFKGNVPEVEALMGCSWREAMTKIAAVGPAVVVTRGAEGAFWAAQGAFGAVPPSPLPAATATDSTGAGDACSAALVASWACGEDLASAVAKGCAAGTLNCARSGGCDVPVTWAEIMAHVDGEKKRTSGGPHRALAEDELWQAMQFASYPRRITGVQIVVYANKPHRNLDLLQRHAPFPVKILRQEGEWKGTLDKLIGYWTYLKTVSDDDVVVFLDAFDVFPNGLDGHELLRRFFSFGTPVVIAAEENVFPREVLEQAKMAVEQMDAVGLGNASAPSRFLNAGGIIGMGWALRKMYDDVRDNMAANNPQMLMAHADIVGHWFLHSYDQYELWRYFIRHVRSVEEGQEERMVALDTEQLIFGSTVYQKANWPVLLNNTEPGIATREGKGHSIDVDVPLVFDAPQSVFETYGCSGRFLGRAFFPVFWHGHGPWKAAWEGLRNRLQSAGCLADGMPRVQWFTKKMLADSPPVWKLVIRPPRRRYTRLELCGQFGNRFRVGNVVVNRTNYEITNGRRDVAGCVSLGALAPVFDGPGLESRAFCGAVRPRPGRLERAARVEDGAAFGGFQGLGLSSAAEMAAASRGYRSPTEVQRQTFQAIRDGRNLVVRARTGAGKTLSFLLPTMDRLHQEAQGTVLVLSPVRELSMQIHAEAAKLAENFPGVSPLLMVGGSNWEEDVERLARASDALMLIATPGRLQTHLEKTPAFRERLRQVQVLVLDEADQLAGEIFGETTRGLLETLQLPPKAQHLFYSATVTREVTQLIAQVAEDHSYVDVLESKDVVPDSIVQTYRVVPTEEMTLSLWEAVEDARKYFSGDPPKMVVIFLTGRIAAYYAEVFRQSHCELEVFEIHSRMKQQQRTEQSEGFRRAARGLLFTSDVTSRGLDYPNVTSVVQVGAPDNRAEYVHRVGRTGRNERQGLGILLLHEFERDFLAKLQGLGQPAEDRRLRRSNPEIQAELAALPVPENVKNQAYYSRINHVMRHAESVDVLEVFREAQRFADSIGALADGRPPALTEENARRYGVADISDPAINIVKDATPEVTISYQQMDAAALYAALPSLLARELREAGKAVAYFVHGDIAKHYAGLMRQDGPEAALRLPEPVRSPRSRARRYAPFLRFEEVFEAHSAMSKKVRRRALQSFEAADCGLLLTAGLAPSSIPAAGVEAVVLIGLPRSSKDYQQLVALVLRCEARGSLLISSFEEAILGAMGAQGLRAAPSELQPAKAVECRSAAQAYLAWLRHYGDHPMIEDKTELIQQAKDLADAMGANGDAQTWSKAWDQLRKT</sequence>
<dbReference type="InterPro" id="IPR001650">
    <property type="entry name" value="Helicase_C-like"/>
</dbReference>
<reference evidence="11" key="1">
    <citation type="submission" date="2023-08" db="EMBL/GenBank/DDBJ databases">
        <authorList>
            <person name="Chen Y."/>
            <person name="Shah S."/>
            <person name="Dougan E. K."/>
            <person name="Thang M."/>
            <person name="Chan C."/>
        </authorList>
    </citation>
    <scope>NUCLEOTIDE SEQUENCE</scope>
</reference>
<dbReference type="InterPro" id="IPR057589">
    <property type="entry name" value="GT_PLOD"/>
</dbReference>
<dbReference type="Pfam" id="PF00294">
    <property type="entry name" value="PfkB"/>
    <property type="match status" value="1"/>
</dbReference>
<comment type="function">
    <text evidence="8">RNA helicase.</text>
</comment>
<dbReference type="Gene3D" id="3.40.50.300">
    <property type="entry name" value="P-loop containing nucleotide triphosphate hydrolases"/>
    <property type="match status" value="3"/>
</dbReference>
<evidence type="ECO:0000256" key="5">
    <source>
        <dbReference type="ARBA" id="ARBA00022806"/>
    </source>
</evidence>
<dbReference type="InterPro" id="IPR027417">
    <property type="entry name" value="P-loop_NTPase"/>
</dbReference>
<proteinExistence type="inferred from homology"/>
<organism evidence="11 12">
    <name type="scientific">Effrenium voratum</name>
    <dbReference type="NCBI Taxonomy" id="2562239"/>
    <lineage>
        <taxon>Eukaryota</taxon>
        <taxon>Sar</taxon>
        <taxon>Alveolata</taxon>
        <taxon>Dinophyceae</taxon>
        <taxon>Suessiales</taxon>
        <taxon>Symbiodiniaceae</taxon>
        <taxon>Effrenium</taxon>
    </lineage>
</organism>
<dbReference type="GO" id="GO:0003723">
    <property type="term" value="F:RNA binding"/>
    <property type="evidence" value="ECO:0007669"/>
    <property type="project" value="UniProtKB-UniRule"/>
</dbReference>
<comment type="similarity">
    <text evidence="8">Belongs to the DEAD box helicase family.</text>
</comment>
<dbReference type="CDD" id="cd18787">
    <property type="entry name" value="SF2_C_DEAD"/>
    <property type="match status" value="1"/>
</dbReference>
<evidence type="ECO:0000256" key="2">
    <source>
        <dbReference type="ARBA" id="ARBA00022741"/>
    </source>
</evidence>
<dbReference type="InterPro" id="IPR029056">
    <property type="entry name" value="Ribokinase-like"/>
</dbReference>
<dbReference type="Pfam" id="PF00270">
    <property type="entry name" value="DEAD"/>
    <property type="match status" value="1"/>
</dbReference>
<evidence type="ECO:0000259" key="10">
    <source>
        <dbReference type="PROSITE" id="PS51194"/>
    </source>
</evidence>
<keyword evidence="6 8" id="KW-0067">ATP-binding</keyword>
<name>A0AA36N1Y1_9DINO</name>
<protein>
    <recommendedName>
        <fullName evidence="8">ATP-dependent RNA helicase</fullName>
        <ecNumber evidence="8">3.6.4.13</ecNumber>
    </recommendedName>
</protein>
<evidence type="ECO:0000259" key="9">
    <source>
        <dbReference type="PROSITE" id="PS51192"/>
    </source>
</evidence>
<keyword evidence="1" id="KW-0808">Transferase</keyword>
<dbReference type="InterPro" id="IPR002173">
    <property type="entry name" value="Carboh/pur_kinase_PfkB_CS"/>
</dbReference>
<dbReference type="SUPFAM" id="SSF53613">
    <property type="entry name" value="Ribokinase-like"/>
    <property type="match status" value="1"/>
</dbReference>
<dbReference type="SMART" id="SM00487">
    <property type="entry name" value="DEXDc"/>
    <property type="match status" value="1"/>
</dbReference>
<dbReference type="InterPro" id="IPR044742">
    <property type="entry name" value="DEAD/DEAH_RhlB"/>
</dbReference>
<keyword evidence="4 8" id="KW-0378">Hydrolase</keyword>
<dbReference type="GO" id="GO:0005524">
    <property type="term" value="F:ATP binding"/>
    <property type="evidence" value="ECO:0007669"/>
    <property type="project" value="UniProtKB-UniRule"/>
</dbReference>
<dbReference type="SMART" id="SM00490">
    <property type="entry name" value="HELICc"/>
    <property type="match status" value="2"/>
</dbReference>
<keyword evidence="2 8" id="KW-0547">Nucleotide-binding</keyword>
<dbReference type="InterPro" id="IPR011611">
    <property type="entry name" value="PfkB_dom"/>
</dbReference>
<dbReference type="Pfam" id="PF00271">
    <property type="entry name" value="Helicase_C"/>
    <property type="match status" value="1"/>
</dbReference>
<dbReference type="EMBL" id="CAUJNA010001402">
    <property type="protein sequence ID" value="CAJ1386689.1"/>
    <property type="molecule type" value="Genomic_DNA"/>
</dbReference>
<dbReference type="PROSITE" id="PS00584">
    <property type="entry name" value="PFKB_KINASES_2"/>
    <property type="match status" value="1"/>
</dbReference>
<dbReference type="InterPro" id="IPR011545">
    <property type="entry name" value="DEAD/DEAH_box_helicase_dom"/>
</dbReference>
<dbReference type="GO" id="GO:0003724">
    <property type="term" value="F:RNA helicase activity"/>
    <property type="evidence" value="ECO:0007669"/>
    <property type="project" value="UniProtKB-EC"/>
</dbReference>
<dbReference type="SUPFAM" id="SSF52540">
    <property type="entry name" value="P-loop containing nucleoside triphosphate hydrolases"/>
    <property type="match status" value="1"/>
</dbReference>
<dbReference type="EC" id="3.6.4.13" evidence="8"/>
<evidence type="ECO:0000313" key="11">
    <source>
        <dbReference type="EMBL" id="CAJ1386689.1"/>
    </source>
</evidence>
<keyword evidence="5 8" id="KW-0347">Helicase</keyword>
<evidence type="ECO:0000256" key="4">
    <source>
        <dbReference type="ARBA" id="ARBA00022801"/>
    </source>
</evidence>
<evidence type="ECO:0000256" key="8">
    <source>
        <dbReference type="RuleBase" id="RU365068"/>
    </source>
</evidence>
<dbReference type="PROSITE" id="PS51192">
    <property type="entry name" value="HELICASE_ATP_BIND_1"/>
    <property type="match status" value="1"/>
</dbReference>
<dbReference type="Proteomes" id="UP001178507">
    <property type="component" value="Unassembled WGS sequence"/>
</dbReference>
<keyword evidence="3" id="KW-0418">Kinase</keyword>
<evidence type="ECO:0000313" key="12">
    <source>
        <dbReference type="Proteomes" id="UP001178507"/>
    </source>
</evidence>
<keyword evidence="7 8" id="KW-0694">RNA-binding</keyword>
<feature type="domain" description="Helicase ATP-binding" evidence="9">
    <location>
        <begin position="701"/>
        <end position="878"/>
    </location>
</feature>
<comment type="domain">
    <text evidence="8">The Q motif is unique to and characteristic of the DEAD box family of RNA helicases and controls ATP binding and hydrolysis.</text>
</comment>
<comment type="catalytic activity">
    <reaction evidence="8">
        <text>ATP + H2O = ADP + phosphate + H(+)</text>
        <dbReference type="Rhea" id="RHEA:13065"/>
        <dbReference type="ChEBI" id="CHEBI:15377"/>
        <dbReference type="ChEBI" id="CHEBI:15378"/>
        <dbReference type="ChEBI" id="CHEBI:30616"/>
        <dbReference type="ChEBI" id="CHEBI:43474"/>
        <dbReference type="ChEBI" id="CHEBI:456216"/>
        <dbReference type="EC" id="3.6.4.13"/>
    </reaction>
</comment>
<evidence type="ECO:0000256" key="3">
    <source>
        <dbReference type="ARBA" id="ARBA00022777"/>
    </source>
</evidence>
<dbReference type="Pfam" id="PF25342">
    <property type="entry name" value="GT_PLOD"/>
    <property type="match status" value="1"/>
</dbReference>
<evidence type="ECO:0000256" key="7">
    <source>
        <dbReference type="ARBA" id="ARBA00022884"/>
    </source>
</evidence>
<feature type="domain" description="Helicase C-terminal" evidence="10">
    <location>
        <begin position="910"/>
        <end position="1066"/>
    </location>
</feature>
<dbReference type="PANTHER" id="PTHR24031">
    <property type="entry name" value="RNA HELICASE"/>
    <property type="match status" value="1"/>
</dbReference>
<gene>
    <name evidence="11" type="ORF">EVOR1521_LOCUS12922</name>
</gene>
<evidence type="ECO:0000256" key="6">
    <source>
        <dbReference type="ARBA" id="ARBA00022840"/>
    </source>
</evidence>
<dbReference type="InterPro" id="IPR014001">
    <property type="entry name" value="Helicase_ATP-bd"/>
</dbReference>